<name>A0ABR4EZG8_9PEZI</name>
<keyword evidence="2" id="KW-0472">Membrane</keyword>
<sequence length="405" mass="42939">MYLIVVVPKTANSWCSGTGPYIERSSSGCNIDGCAAPSDDSTTGRNTQYYNSGCTTANHLHHIDGDTTAIKLGQPVSYITDSQPVHRTGGTAANDPASADEPSQLCIDCCPILGVDLLSLIDVAVIVGWVDECSGRGGGIIDHISRLHWSCYFIGIAIGAGTALVLLIILAAAAVIVWRRKSSRKRPRESDLQLITRDVAPPRNSFHAHSEPGDAESDIRAVDEPWAMSGAPPMTEEVSENNRGVSWFQLPMPVLARSSLSSTLSRPGPATSLHSHPLARRSTAPSIPQHDDRRSSGGVPRVVRKSSSRSPPRVSSPSSGSVDRQARVSDPASLGSLSSEAERHLAVDHGGSLGAEAGGDLHISRRGSGSSNREEQRQPVNLLPVFQQPMYVQLAGSSGAIVELI</sequence>
<evidence type="ECO:0000256" key="2">
    <source>
        <dbReference type="SAM" id="Phobius"/>
    </source>
</evidence>
<accession>A0ABR4EZG8</accession>
<protein>
    <submittedName>
        <fullName evidence="3">Uncharacterized protein</fullName>
    </submittedName>
</protein>
<feature type="region of interest" description="Disordered" evidence="1">
    <location>
        <begin position="259"/>
        <end position="377"/>
    </location>
</feature>
<organism evidence="3 4">
    <name type="scientific">Diaporthe vaccinii</name>
    <dbReference type="NCBI Taxonomy" id="105482"/>
    <lineage>
        <taxon>Eukaryota</taxon>
        <taxon>Fungi</taxon>
        <taxon>Dikarya</taxon>
        <taxon>Ascomycota</taxon>
        <taxon>Pezizomycotina</taxon>
        <taxon>Sordariomycetes</taxon>
        <taxon>Sordariomycetidae</taxon>
        <taxon>Diaporthales</taxon>
        <taxon>Diaporthaceae</taxon>
        <taxon>Diaporthe</taxon>
        <taxon>Diaporthe eres species complex</taxon>
    </lineage>
</organism>
<feature type="compositionally biased region" description="Low complexity" evidence="1">
    <location>
        <begin position="308"/>
        <end position="322"/>
    </location>
</feature>
<evidence type="ECO:0000256" key="1">
    <source>
        <dbReference type="SAM" id="MobiDB-lite"/>
    </source>
</evidence>
<evidence type="ECO:0000313" key="4">
    <source>
        <dbReference type="Proteomes" id="UP001600888"/>
    </source>
</evidence>
<dbReference type="EMBL" id="JBAWTH010000018">
    <property type="protein sequence ID" value="KAL2287835.1"/>
    <property type="molecule type" value="Genomic_DNA"/>
</dbReference>
<keyword evidence="4" id="KW-1185">Reference proteome</keyword>
<keyword evidence="2" id="KW-1133">Transmembrane helix</keyword>
<reference evidence="3 4" key="1">
    <citation type="submission" date="2024-03" db="EMBL/GenBank/DDBJ databases">
        <title>A high-quality draft genome sequence of Diaporthe vaccinii, a causative agent of upright dieback and viscid rot disease in cranberry plants.</title>
        <authorList>
            <person name="Sarrasin M."/>
            <person name="Lang B.F."/>
            <person name="Burger G."/>
        </authorList>
    </citation>
    <scope>NUCLEOTIDE SEQUENCE [LARGE SCALE GENOMIC DNA]</scope>
    <source>
        <strain evidence="3 4">IS7</strain>
    </source>
</reference>
<feature type="transmembrane region" description="Helical" evidence="2">
    <location>
        <begin position="152"/>
        <end position="178"/>
    </location>
</feature>
<proteinExistence type="predicted"/>
<evidence type="ECO:0000313" key="3">
    <source>
        <dbReference type="EMBL" id="KAL2287835.1"/>
    </source>
</evidence>
<keyword evidence="2" id="KW-0812">Transmembrane</keyword>
<gene>
    <name evidence="3" type="ORF">FJTKL_04647</name>
</gene>
<comment type="caution">
    <text evidence="3">The sequence shown here is derived from an EMBL/GenBank/DDBJ whole genome shotgun (WGS) entry which is preliminary data.</text>
</comment>
<dbReference type="Proteomes" id="UP001600888">
    <property type="component" value="Unassembled WGS sequence"/>
</dbReference>